<protein>
    <submittedName>
        <fullName evidence="19">Uncharacterized protein</fullName>
    </submittedName>
</protein>
<dbReference type="InterPro" id="IPR013761">
    <property type="entry name" value="SAM/pointed_sf"/>
</dbReference>
<dbReference type="GO" id="GO:0000981">
    <property type="term" value="F:DNA-binding transcription factor activity, RNA polymerase II-specific"/>
    <property type="evidence" value="ECO:0007669"/>
    <property type="project" value="TreeGrafter"/>
</dbReference>
<evidence type="ECO:0000256" key="4">
    <source>
        <dbReference type="ARBA" id="ARBA00022692"/>
    </source>
</evidence>
<dbReference type="Pfam" id="PF00320">
    <property type="entry name" value="GATA"/>
    <property type="match status" value="1"/>
</dbReference>
<evidence type="ECO:0000256" key="7">
    <source>
        <dbReference type="ARBA" id="ARBA00022833"/>
    </source>
</evidence>
<evidence type="ECO:0000256" key="9">
    <source>
        <dbReference type="ARBA" id="ARBA00023015"/>
    </source>
</evidence>
<evidence type="ECO:0000313" key="19">
    <source>
        <dbReference type="EMBL" id="KFD61416.1"/>
    </source>
</evidence>
<dbReference type="Proteomes" id="UP000030758">
    <property type="component" value="Unassembled WGS sequence"/>
</dbReference>
<dbReference type="CDD" id="cd00202">
    <property type="entry name" value="ZnF_GATA"/>
    <property type="match status" value="1"/>
</dbReference>
<dbReference type="InterPro" id="IPR013088">
    <property type="entry name" value="Znf_NHR/GATA"/>
</dbReference>
<dbReference type="Pfam" id="PF00300">
    <property type="entry name" value="His_Phos_1"/>
    <property type="match status" value="1"/>
</dbReference>
<feature type="compositionally biased region" description="Low complexity" evidence="15">
    <location>
        <begin position="401"/>
        <end position="421"/>
    </location>
</feature>
<evidence type="ECO:0000256" key="13">
    <source>
        <dbReference type="ARBA" id="ARBA00023242"/>
    </source>
</evidence>
<keyword evidence="4 16" id="KW-0812">Transmembrane</keyword>
<dbReference type="Gene3D" id="1.10.150.50">
    <property type="entry name" value="Transcription Factor, Ets-1"/>
    <property type="match status" value="1"/>
</dbReference>
<feature type="region of interest" description="Disordered" evidence="15">
    <location>
        <begin position="366"/>
        <end position="446"/>
    </location>
</feature>
<keyword evidence="6 14" id="KW-0863">Zinc-finger</keyword>
<gene>
    <name evidence="19" type="ORF">M514_26418</name>
</gene>
<feature type="domain" description="SAM" evidence="17">
    <location>
        <begin position="1473"/>
        <end position="1536"/>
    </location>
</feature>
<feature type="transmembrane region" description="Helical" evidence="16">
    <location>
        <begin position="1687"/>
        <end position="1705"/>
    </location>
</feature>
<dbReference type="SUPFAM" id="SSF47769">
    <property type="entry name" value="SAM/Pointed domain"/>
    <property type="match status" value="1"/>
</dbReference>
<evidence type="ECO:0000256" key="16">
    <source>
        <dbReference type="SAM" id="Phobius"/>
    </source>
</evidence>
<dbReference type="CDD" id="cd07067">
    <property type="entry name" value="HP_PGM_like"/>
    <property type="match status" value="1"/>
</dbReference>
<feature type="region of interest" description="Disordered" evidence="15">
    <location>
        <begin position="966"/>
        <end position="989"/>
    </location>
</feature>
<dbReference type="NCBIfam" id="NF038013">
    <property type="entry name" value="AceTr_1"/>
    <property type="match status" value="1"/>
</dbReference>
<dbReference type="GO" id="GO:0005634">
    <property type="term" value="C:nucleus"/>
    <property type="evidence" value="ECO:0007669"/>
    <property type="project" value="UniProtKB-SubCell"/>
</dbReference>
<organism evidence="19">
    <name type="scientific">Trichuris suis</name>
    <name type="common">pig whipworm</name>
    <dbReference type="NCBI Taxonomy" id="68888"/>
    <lineage>
        <taxon>Eukaryota</taxon>
        <taxon>Metazoa</taxon>
        <taxon>Ecdysozoa</taxon>
        <taxon>Nematoda</taxon>
        <taxon>Enoplea</taxon>
        <taxon>Dorylaimia</taxon>
        <taxon>Trichinellida</taxon>
        <taxon>Trichuridae</taxon>
        <taxon>Trichuris</taxon>
    </lineage>
</organism>
<accession>A0A085MW20</accession>
<keyword evidence="9" id="KW-0805">Transcription regulation</keyword>
<dbReference type="PANTHER" id="PTHR10071:SF281">
    <property type="entry name" value="BOX A-BINDING FACTOR-RELATED"/>
    <property type="match status" value="1"/>
</dbReference>
<dbReference type="PROSITE" id="PS00344">
    <property type="entry name" value="GATA_ZN_FINGER_1"/>
    <property type="match status" value="1"/>
</dbReference>
<dbReference type="GO" id="GO:0016791">
    <property type="term" value="F:phosphatase activity"/>
    <property type="evidence" value="ECO:0007669"/>
    <property type="project" value="UniProtKB-ARBA"/>
</dbReference>
<dbReference type="PRINTS" id="PR00619">
    <property type="entry name" value="GATAZNFINGER"/>
</dbReference>
<evidence type="ECO:0000256" key="8">
    <source>
        <dbReference type="ARBA" id="ARBA00022989"/>
    </source>
</evidence>
<feature type="transmembrane region" description="Helical" evidence="16">
    <location>
        <begin position="1776"/>
        <end position="1796"/>
    </location>
</feature>
<feature type="compositionally biased region" description="Polar residues" evidence="15">
    <location>
        <begin position="969"/>
        <end position="981"/>
    </location>
</feature>
<dbReference type="InterPro" id="IPR000679">
    <property type="entry name" value="Znf_GATA"/>
</dbReference>
<dbReference type="Gene3D" id="3.40.50.1240">
    <property type="entry name" value="Phosphoglycerate mutase-like"/>
    <property type="match status" value="1"/>
</dbReference>
<evidence type="ECO:0000259" key="18">
    <source>
        <dbReference type="PROSITE" id="PS50114"/>
    </source>
</evidence>
<keyword evidence="13" id="KW-0539">Nucleus</keyword>
<dbReference type="GO" id="GO:0045165">
    <property type="term" value="P:cell fate commitment"/>
    <property type="evidence" value="ECO:0007669"/>
    <property type="project" value="TreeGrafter"/>
</dbReference>
<evidence type="ECO:0000256" key="2">
    <source>
        <dbReference type="ARBA" id="ARBA00004141"/>
    </source>
</evidence>
<dbReference type="GO" id="GO:0008270">
    <property type="term" value="F:zinc ion binding"/>
    <property type="evidence" value="ECO:0007669"/>
    <property type="project" value="UniProtKB-KW"/>
</dbReference>
<dbReference type="PANTHER" id="PTHR10071">
    <property type="entry name" value="TRANSCRIPTION FACTOR GATA FAMILY MEMBER"/>
    <property type="match status" value="1"/>
</dbReference>
<dbReference type="CDD" id="cd09487">
    <property type="entry name" value="SAM_superfamily"/>
    <property type="match status" value="1"/>
</dbReference>
<dbReference type="Gene3D" id="3.30.50.10">
    <property type="entry name" value="Erythroid Transcription Factor GATA-1, subunit A"/>
    <property type="match status" value="1"/>
</dbReference>
<dbReference type="GO" id="GO:0016020">
    <property type="term" value="C:membrane"/>
    <property type="evidence" value="ECO:0007669"/>
    <property type="project" value="UniProtKB-SubCell"/>
</dbReference>
<dbReference type="InterPro" id="IPR001660">
    <property type="entry name" value="SAM"/>
</dbReference>
<dbReference type="FunFam" id="3.30.50.10:FF:000032">
    <property type="entry name" value="Transcription factor GATA-3"/>
    <property type="match status" value="1"/>
</dbReference>
<feature type="domain" description="GATA-type" evidence="18">
    <location>
        <begin position="758"/>
        <end position="811"/>
    </location>
</feature>
<dbReference type="PROSITE" id="PS50114">
    <property type="entry name" value="GATA_ZN_FINGER_2"/>
    <property type="match status" value="2"/>
</dbReference>
<comment type="similarity">
    <text evidence="3">Belongs to the acetate uptake transporter (AceTr) (TC 2.A.96) family.</text>
</comment>
<proteinExistence type="inferred from homology"/>
<feature type="transmembrane region" description="Helical" evidence="16">
    <location>
        <begin position="1712"/>
        <end position="1732"/>
    </location>
</feature>
<dbReference type="Pfam" id="PF01184">
    <property type="entry name" value="Gpr1_Fun34_YaaH"/>
    <property type="match status" value="1"/>
</dbReference>
<evidence type="ECO:0000256" key="6">
    <source>
        <dbReference type="ARBA" id="ARBA00022771"/>
    </source>
</evidence>
<evidence type="ECO:0000256" key="15">
    <source>
        <dbReference type="SAM" id="MobiDB-lite"/>
    </source>
</evidence>
<keyword evidence="5" id="KW-0479">Metal-binding</keyword>
<evidence type="ECO:0000256" key="5">
    <source>
        <dbReference type="ARBA" id="ARBA00022723"/>
    </source>
</evidence>
<feature type="compositionally biased region" description="Basic and acidic residues" evidence="15">
    <location>
        <begin position="378"/>
        <end position="387"/>
    </location>
</feature>
<evidence type="ECO:0000256" key="12">
    <source>
        <dbReference type="ARBA" id="ARBA00023163"/>
    </source>
</evidence>
<reference evidence="19" key="1">
    <citation type="journal article" date="2014" name="Nat. Genet.">
        <title>Genome and transcriptome of the porcine whipworm Trichuris suis.</title>
        <authorList>
            <person name="Jex A.R."/>
            <person name="Nejsum P."/>
            <person name="Schwarz E.M."/>
            <person name="Hu L."/>
            <person name="Young N.D."/>
            <person name="Hall R.S."/>
            <person name="Korhonen P.K."/>
            <person name="Liao S."/>
            <person name="Thamsborg S."/>
            <person name="Xia J."/>
            <person name="Xu P."/>
            <person name="Wang S."/>
            <person name="Scheerlinck J.P."/>
            <person name="Hofmann A."/>
            <person name="Sternberg P.W."/>
            <person name="Wang J."/>
            <person name="Gasser R.B."/>
        </authorList>
    </citation>
    <scope>NUCLEOTIDE SEQUENCE [LARGE SCALE GENOMIC DNA]</scope>
    <source>
        <strain evidence="19">DCEP-RM93F</strain>
    </source>
</reference>
<dbReference type="GO" id="GO:0045944">
    <property type="term" value="P:positive regulation of transcription by RNA polymerase II"/>
    <property type="evidence" value="ECO:0007669"/>
    <property type="project" value="TreeGrafter"/>
</dbReference>
<name>A0A085MW20_9BILA</name>
<dbReference type="PROSITE" id="PS50105">
    <property type="entry name" value="SAM_DOMAIN"/>
    <property type="match status" value="1"/>
</dbReference>
<keyword evidence="12" id="KW-0804">Transcription</keyword>
<dbReference type="SUPFAM" id="SSF57716">
    <property type="entry name" value="Glucocorticoid receptor-like (DNA-binding domain)"/>
    <property type="match status" value="1"/>
</dbReference>
<dbReference type="InterPro" id="IPR039355">
    <property type="entry name" value="Transcription_factor_GATA"/>
</dbReference>
<evidence type="ECO:0000256" key="10">
    <source>
        <dbReference type="ARBA" id="ARBA00023125"/>
    </source>
</evidence>
<dbReference type="SMART" id="SM00401">
    <property type="entry name" value="ZnF_GATA"/>
    <property type="match status" value="2"/>
</dbReference>
<evidence type="ECO:0000256" key="1">
    <source>
        <dbReference type="ARBA" id="ARBA00004123"/>
    </source>
</evidence>
<evidence type="ECO:0000259" key="17">
    <source>
        <dbReference type="PROSITE" id="PS50105"/>
    </source>
</evidence>
<dbReference type="GO" id="GO:0000122">
    <property type="term" value="P:negative regulation of transcription by RNA polymerase II"/>
    <property type="evidence" value="ECO:0007669"/>
    <property type="project" value="TreeGrafter"/>
</dbReference>
<sequence length="1857" mass="203756">APHLSHPEIGFTSELLSDDDNCKNRWKIADRLKGKEFSSNANGNDHQGANQARFDSKIAASQLEIRKFPNRMFNIECKRATDVNVEHIFRLSWHEPQSESNAEGRKLCIIAFYLSRRSFTTKRVQSAVLDVNGTLEWSDSDKLNNTVRSTVPTNNEPSFSPVSSGRQQNKRVAAKCAISSERIIRLFLYCHPANGRCQNCLNFAPFVVAQYLHVAAVAAPSVVAKKGIHGQALLGIIVHCEPEVSKDPLSTQAATPVLLKGLTRRRQTTASLLLAAAFAVGLVCWAPAMAPQTEPPTIALTIDQSLITTRSSLVAFCRHNALLAINWALPFEVVQVCLANFYRRMEGTTVVGQTLAWPVARSNDKKMAGSGNDFRTTAQERKRDVESVRVVVEEVDDEQASVDVGPTSPSSPKSDNSSGSPEVPPDRTPGLCFENEISYDDSDSAESARSTIWLSEGAFEGEDMPVRYQRGSVIESRTYEGHCSNEGKFRTIESATYADAMQPQSWAYPITAVVYGSNNVADTSGTPTMQPSLAQLQPVPQTGFTGSVFEYPSSATMLMPRNEYDQTSYYSSTYEAGNKLLVSPYSVTSWATATVGMECGRSATMTPTNPSAYCPSSPPASASGLQLYSVGEPLPMWPICDSESGILQMSSTFNGHHAQGVPQAATSARITRHNTYTEFMNTNSLLASAVNFTTAASNRAYQECVQCGATEASLWHRDESTGCYFCHVCATIARSTGATTKSLTPTQKSNKKSLSSAKRQGLSCVNCQTTQTTLWRRNQDGDPVCNACGLYYKLHRVNRPISMRKEGIQTRKRKPKNGVNKSGTSSTTAQQRPVVRAFPFATSNESVVVEERNPFEHLSTLSSTANHCGNTSGFSLSHGNGARVQERIFQSQGGAHGSGGAFSFGEHGTRSRLGGVEFLSPRQAVQWIPATGVLLTPPQNETAAYEGTVAAAAAAAAAVGNAIKEERSSPTSLATSQQGNVNPPAGGGGGGDMCTAYETRFSVIDVKVNEKEKGATLQAGPISAEEQKKQAELLKEASKRAEENVQQLPSSGRRLFLARHGERMDRVFPGWLRLAFSEFGMYRPYDLNMPLSLPPRINGPSDFHDDTPCTEIGYVTAQMIGRGARLTRVSFSHVYCSPALRCVQSAHGMLKAWPGTTTKIRIEPGLFEYMGWYRNGLPPFLTPQEMVAQGYEVEIDYAPIMTIADMKTKAAKETLAEYYERSSKVITEIINKHPNPPWNILVVGHAPTLDAASRKLIAKPTAVPSEQDMNQMGLHFPYGAVVALEEVEDRSKWQLMHSALPPISYLDYNFITTSIMLTLTAEKGSNDRLLPIALGAHEAGSQLKKLQKTRRSYSLDNSRTALQPPVKSHVALEENVPNALLTSFQKKDNFVHPMKTHWSFPSFANYRCSETSESLCEVRFELLDDVASSSSSDVLPFCGPVGTPPRSTLSKFVVTGKQCSSNQLWKTKRLSTWSSEDIYHWLQHVNLDSALASIIGSEFIGKDLENWNDEALIELGVKDGRVREVLLEELNKVRCTWVRGQSIRPRALFPLLADQRYEVVKALSLPPKVTLDKLDVAEQANGGLTVTQSYASIGVLAGDIIVELNGACCVGMTKQYFQSLLSRTRGRSRKLEKMSKQEEVPLSKVISLEELKANIFELKENDKMNYENLRAFLFEMDPTLGAPARKFSNPGALGLGGFGAAVIIFQLHSLGYIGIGPTMWTAIVLGGLLQLIAGLHEFKTGNNFGYTAFNIYGGLWFCFGLIVLGKQFKWYDLPRTDMGMLLIVFTLFTFLFLYPAANIDMALFTTFAVLFIGFVFGDIAHFVDFKPLDVISCLCFIIGERCPASWFTSVGFSDESS</sequence>
<feature type="non-terminal residue" evidence="19">
    <location>
        <position position="1"/>
    </location>
</feature>
<dbReference type="InterPro" id="IPR029033">
    <property type="entry name" value="His_PPase_superfam"/>
</dbReference>
<dbReference type="InterPro" id="IPR000791">
    <property type="entry name" value="Gpr1/Fun34/SatP-like"/>
</dbReference>
<keyword evidence="11 16" id="KW-0472">Membrane</keyword>
<dbReference type="GO" id="GO:0000978">
    <property type="term" value="F:RNA polymerase II cis-regulatory region sequence-specific DNA binding"/>
    <property type="evidence" value="ECO:0007669"/>
    <property type="project" value="TreeGrafter"/>
</dbReference>
<feature type="compositionally biased region" description="Polar residues" evidence="15">
    <location>
        <begin position="819"/>
        <end position="830"/>
    </location>
</feature>
<evidence type="ECO:0000256" key="3">
    <source>
        <dbReference type="ARBA" id="ARBA00005587"/>
    </source>
</evidence>
<feature type="transmembrane region" description="Helical" evidence="16">
    <location>
        <begin position="1802"/>
        <end position="1823"/>
    </location>
</feature>
<dbReference type="EMBL" id="KL367624">
    <property type="protein sequence ID" value="KFD61416.1"/>
    <property type="molecule type" value="Genomic_DNA"/>
</dbReference>
<evidence type="ECO:0000256" key="11">
    <source>
        <dbReference type="ARBA" id="ARBA00023136"/>
    </source>
</evidence>
<keyword evidence="8 16" id="KW-1133">Transmembrane helix</keyword>
<evidence type="ECO:0000256" key="14">
    <source>
        <dbReference type="PROSITE-ProRule" id="PRU00094"/>
    </source>
</evidence>
<dbReference type="SUPFAM" id="SSF53254">
    <property type="entry name" value="Phosphoglycerate mutase-like"/>
    <property type="match status" value="1"/>
</dbReference>
<comment type="subcellular location">
    <subcellularLocation>
        <location evidence="2">Membrane</location>
        <topology evidence="2">Multi-pass membrane protein</topology>
    </subcellularLocation>
    <subcellularLocation>
        <location evidence="1">Nucleus</location>
    </subcellularLocation>
</comment>
<feature type="transmembrane region" description="Helical" evidence="16">
    <location>
        <begin position="1744"/>
        <end position="1764"/>
    </location>
</feature>
<dbReference type="InterPro" id="IPR013078">
    <property type="entry name" value="His_Pase_superF_clade-1"/>
</dbReference>
<keyword evidence="7" id="KW-0862">Zinc</keyword>
<feature type="region of interest" description="Disordered" evidence="15">
    <location>
        <begin position="803"/>
        <end position="830"/>
    </location>
</feature>
<feature type="domain" description="GATA-type" evidence="18">
    <location>
        <begin position="698"/>
        <end position="752"/>
    </location>
</feature>
<keyword evidence="10" id="KW-0238">DNA-binding</keyword>